<dbReference type="EMBL" id="BOOJ01000033">
    <property type="protein sequence ID" value="GIH93585.1"/>
    <property type="molecule type" value="Genomic_DNA"/>
</dbReference>
<dbReference type="InterPro" id="IPR011042">
    <property type="entry name" value="6-blade_b-propeller_TolB-like"/>
</dbReference>
<dbReference type="PANTHER" id="PTHR36842">
    <property type="entry name" value="PROTEIN TOLB HOMOLOG"/>
    <property type="match status" value="1"/>
</dbReference>
<dbReference type="InterPro" id="IPR011659">
    <property type="entry name" value="WD40"/>
</dbReference>
<gene>
    <name evidence="3" type="ORF">Psi01_42150</name>
</gene>
<name>A0A8J3SIF0_9ACTN</name>
<keyword evidence="4" id="KW-1185">Reference proteome</keyword>
<comment type="similarity">
    <text evidence="1">Belongs to the TolB family.</text>
</comment>
<dbReference type="SUPFAM" id="SSF82171">
    <property type="entry name" value="DPP6 N-terminal domain-like"/>
    <property type="match status" value="1"/>
</dbReference>
<evidence type="ECO:0000256" key="1">
    <source>
        <dbReference type="ARBA" id="ARBA00009820"/>
    </source>
</evidence>
<evidence type="ECO:0000313" key="3">
    <source>
        <dbReference type="EMBL" id="GIH93585.1"/>
    </source>
</evidence>
<comment type="caution">
    <text evidence="3">The sequence shown here is derived from an EMBL/GenBank/DDBJ whole genome shotgun (WGS) entry which is preliminary data.</text>
</comment>
<proteinExistence type="inferred from homology"/>
<feature type="signal peptide" evidence="2">
    <location>
        <begin position="1"/>
        <end position="34"/>
    </location>
</feature>
<dbReference type="Gene3D" id="2.120.10.30">
    <property type="entry name" value="TolB, C-terminal domain"/>
    <property type="match status" value="1"/>
</dbReference>
<organism evidence="3 4">
    <name type="scientific">Planobispora siamensis</name>
    <dbReference type="NCBI Taxonomy" id="936338"/>
    <lineage>
        <taxon>Bacteria</taxon>
        <taxon>Bacillati</taxon>
        <taxon>Actinomycetota</taxon>
        <taxon>Actinomycetes</taxon>
        <taxon>Streptosporangiales</taxon>
        <taxon>Streptosporangiaceae</taxon>
        <taxon>Planobispora</taxon>
    </lineage>
</organism>
<reference evidence="3 4" key="1">
    <citation type="submission" date="2021-01" db="EMBL/GenBank/DDBJ databases">
        <title>Whole genome shotgun sequence of Planobispora siamensis NBRC 107568.</title>
        <authorList>
            <person name="Komaki H."/>
            <person name="Tamura T."/>
        </authorList>
    </citation>
    <scope>NUCLEOTIDE SEQUENCE [LARGE SCALE GENOMIC DNA]</scope>
    <source>
        <strain evidence="3 4">NBRC 107568</strain>
    </source>
</reference>
<accession>A0A8J3SIF0</accession>
<sequence length="449" mass="45577">MNARFRNGRSGRRLLGAAAAGLVTAQLVIGAAWAGSASAAAPTTERISVNSAGQPGDSVSDLPSVSTDGRFVAFDSISDNLGSTAGRQVYLRDRTAGTTTLVSVRTGGTQAGPNSSNPAVSGDGRFVAFQSFASDLVSGDTNNAPDVFVHDTATRTTKRVSVATNGTQGNGISVNPAISPDGRFVVFESEASSLVNGDTNGVRDVFLHDRDLGLTTRVSLADNGAQADGASTNPSVTRAGTAVRIAFQSAASNLVPGDTAGATDVFVRTLSGGTVRASVSSSGAQGDNFSINPVISADGRFVAFESRAANLEGGDTNGRDDVFRHDLTRRTTVNVVSGLSNVPGNGSSRGPSISADGRFVAFRSNATNLVFGGDANGGTQDVFVADLSQAEGFQNTLASVTSTGAAADDLSDEAALSADGRTVAFASEAGNLVPGDGNLVNDVFLRVLR</sequence>
<evidence type="ECO:0000313" key="4">
    <source>
        <dbReference type="Proteomes" id="UP000619788"/>
    </source>
</evidence>
<feature type="chain" id="PRO_5038788892" description="WD40-like Beta Propeller Repeat" evidence="2">
    <location>
        <begin position="35"/>
        <end position="449"/>
    </location>
</feature>
<dbReference type="AlphaFoldDB" id="A0A8J3SIF0"/>
<dbReference type="Proteomes" id="UP000619788">
    <property type="component" value="Unassembled WGS sequence"/>
</dbReference>
<evidence type="ECO:0000256" key="2">
    <source>
        <dbReference type="SAM" id="SignalP"/>
    </source>
</evidence>
<protein>
    <recommendedName>
        <fullName evidence="5">WD40-like Beta Propeller Repeat</fullName>
    </recommendedName>
</protein>
<dbReference type="RefSeq" id="WP_204065744.1">
    <property type="nucleotide sequence ID" value="NZ_BOOJ01000033.1"/>
</dbReference>
<keyword evidence="2" id="KW-0732">Signal</keyword>
<dbReference type="Pfam" id="PF07676">
    <property type="entry name" value="PD40"/>
    <property type="match status" value="5"/>
</dbReference>
<evidence type="ECO:0008006" key="5">
    <source>
        <dbReference type="Google" id="ProtNLM"/>
    </source>
</evidence>